<accession>A0ACD4NPA1</accession>
<reference evidence="1" key="1">
    <citation type="submission" date="2022-11" db="EMBL/GenBank/DDBJ databases">
        <title>beta-Carotene-producing bacterium, Jeongeuplla avenae sp. nov., alleviates the salt stress of Arabidopsis seedlings.</title>
        <authorList>
            <person name="Jiang L."/>
            <person name="Lee J."/>
        </authorList>
    </citation>
    <scope>NUCLEOTIDE SEQUENCE</scope>
    <source>
        <strain evidence="1">DY_R2A_6</strain>
    </source>
</reference>
<organism evidence="1 2">
    <name type="scientific">Antarcticirhabdus aurantiaca</name>
    <dbReference type="NCBI Taxonomy" id="2606717"/>
    <lineage>
        <taxon>Bacteria</taxon>
        <taxon>Pseudomonadati</taxon>
        <taxon>Pseudomonadota</taxon>
        <taxon>Alphaproteobacteria</taxon>
        <taxon>Hyphomicrobiales</taxon>
        <taxon>Aurantimonadaceae</taxon>
        <taxon>Antarcticirhabdus</taxon>
    </lineage>
</organism>
<dbReference type="EMBL" id="CP113520">
    <property type="protein sequence ID" value="WAJ28520.1"/>
    <property type="molecule type" value="Genomic_DNA"/>
</dbReference>
<dbReference type="Proteomes" id="UP001163223">
    <property type="component" value="Chromosome"/>
</dbReference>
<sequence length="348" mass="37989">MRQVTTAIDGESLITPELIGSQHDYASSAAEDGQLSIARTQLALALSLVDQRFRAGEAPERVTARLFHEMHKLRARLAPALWQALVPLAQRHPVAAIVHEDPFTAWSFDKPRGYSGDARLLDFIYGHESVASLVSEASDRGRAIHAYTAAAPAASAVRERRDLLAARVDALAAERGAETEILTIASGHLREGALSDALAGGRIRRWVALDQDPLSVGTVARDFAGTAVEAMNGSVKGLLSQRYGLGRFDFAYAAGLYDYLPHAAAVRLTETCLRMLKPGGTFLFANFNHDIVDDGYMETFMNWPLLLRSEREIWQIAEEAAAQVSDRVETDVFRGANGNILYAAMRLA</sequence>
<evidence type="ECO:0000313" key="1">
    <source>
        <dbReference type="EMBL" id="WAJ28520.1"/>
    </source>
</evidence>
<keyword evidence="2" id="KW-1185">Reference proteome</keyword>
<keyword evidence="1" id="KW-0808">Transferase</keyword>
<evidence type="ECO:0000313" key="2">
    <source>
        <dbReference type="Proteomes" id="UP001163223"/>
    </source>
</evidence>
<protein>
    <submittedName>
        <fullName evidence="1">Class I SAM-dependent methyltransferase</fullName>
    </submittedName>
</protein>
<gene>
    <name evidence="1" type="ORF">OXU80_27590</name>
</gene>
<name>A0ACD4NPA1_9HYPH</name>
<proteinExistence type="predicted"/>
<keyword evidence="1" id="KW-0489">Methyltransferase</keyword>